<accession>A0A1B0G3U7</accession>
<evidence type="ECO:0000256" key="2">
    <source>
        <dbReference type="PROSITE-ProRule" id="PRU00497"/>
    </source>
</evidence>
<feature type="compositionally biased region" description="Acidic residues" evidence="3">
    <location>
        <begin position="270"/>
        <end position="283"/>
    </location>
</feature>
<evidence type="ECO:0000256" key="4">
    <source>
        <dbReference type="SAM" id="Phobius"/>
    </source>
</evidence>
<dbReference type="GO" id="GO:0005615">
    <property type="term" value="C:extracellular space"/>
    <property type="evidence" value="ECO:0007669"/>
    <property type="project" value="TreeGrafter"/>
</dbReference>
<dbReference type="InterPro" id="IPR031311">
    <property type="entry name" value="CHIT_BIND_RR_consensus"/>
</dbReference>
<dbReference type="PANTHER" id="PTHR12236:SF86">
    <property type="entry name" value="CCP84AC-RELATED"/>
    <property type="match status" value="1"/>
</dbReference>
<evidence type="ECO:0000256" key="3">
    <source>
        <dbReference type="SAM" id="MobiDB-lite"/>
    </source>
</evidence>
<feature type="compositionally biased region" description="Pro residues" evidence="3">
    <location>
        <begin position="179"/>
        <end position="191"/>
    </location>
</feature>
<dbReference type="Pfam" id="PF00379">
    <property type="entry name" value="Chitin_bind_4"/>
    <property type="match status" value="1"/>
</dbReference>
<dbReference type="EMBL" id="CCAG010020666">
    <property type="status" value="NOT_ANNOTATED_CDS"/>
    <property type="molecule type" value="Genomic_DNA"/>
</dbReference>
<keyword evidence="4" id="KW-0812">Transmembrane</keyword>
<dbReference type="EnsemblMetazoa" id="GMOY007995-RA">
    <property type="protein sequence ID" value="GMOY007995-PA"/>
    <property type="gene ID" value="GMOY007995"/>
</dbReference>
<reference evidence="5" key="1">
    <citation type="submission" date="2020-05" db="UniProtKB">
        <authorList>
            <consortium name="EnsemblMetazoa"/>
        </authorList>
    </citation>
    <scope>IDENTIFICATION</scope>
    <source>
        <strain evidence="5">Yale</strain>
    </source>
</reference>
<sequence length="341" mass="39184">MKTKHTRKYSLVTTKEIHKNVLFNYQHNSHYQYRQHKRLQTRRIGGLVLQSLFFLFCASILPSCSAVGYSYTRFVGPVRGPEQVYVTDDPVSGRQHLDYIAKPEYEFSYGVEDTEARILHNRNEIRDGDDVKGVYSVVDPDGTLRVVRYTADNVNGFKAEVITNGLSTIHGEQLSPFPSLSPSPSPTPSQSPTPSVNVYHPVLGLNPDLQRFVSPSYSNQRPPQQHRPHLPPTLLPVTFHPSPTPQLYHKLNQNTEHKEYRPQYKVHESQEEDAEDHDDDSDDYGEKGGKQKKKKEKDGDDDGSDDEQHDYDSEEEDDVEDYDENVKKNIAYQEEENDEDY</sequence>
<keyword evidence="4" id="KW-0472">Membrane</keyword>
<keyword evidence="6" id="KW-1185">Reference proteome</keyword>
<keyword evidence="1 2" id="KW-0193">Cuticle</keyword>
<dbReference type="VEuPathDB" id="VectorBase:GMOY007995"/>
<dbReference type="STRING" id="37546.A0A1B0G3U7"/>
<feature type="region of interest" description="Disordered" evidence="3">
    <location>
        <begin position="262"/>
        <end position="341"/>
    </location>
</feature>
<dbReference type="PANTHER" id="PTHR12236">
    <property type="entry name" value="STRUCTURAL CONTITUENT OF CUTICLE"/>
    <property type="match status" value="1"/>
</dbReference>
<keyword evidence="4" id="KW-1133">Transmembrane helix</keyword>
<dbReference type="InterPro" id="IPR000618">
    <property type="entry name" value="Insect_cuticle"/>
</dbReference>
<dbReference type="GO" id="GO:0042302">
    <property type="term" value="F:structural constituent of cuticle"/>
    <property type="evidence" value="ECO:0007669"/>
    <property type="project" value="UniProtKB-UniRule"/>
</dbReference>
<proteinExistence type="predicted"/>
<feature type="region of interest" description="Disordered" evidence="3">
    <location>
        <begin position="173"/>
        <end position="248"/>
    </location>
</feature>
<evidence type="ECO:0000313" key="5">
    <source>
        <dbReference type="EnsemblMetazoa" id="GMOY007995-PA"/>
    </source>
</evidence>
<dbReference type="PRINTS" id="PR00947">
    <property type="entry name" value="CUTICLE"/>
</dbReference>
<feature type="compositionally biased region" description="Acidic residues" evidence="3">
    <location>
        <begin position="299"/>
        <end position="323"/>
    </location>
</feature>
<organism evidence="5 6">
    <name type="scientific">Glossina morsitans morsitans</name>
    <name type="common">Savannah tsetse fly</name>
    <dbReference type="NCBI Taxonomy" id="37546"/>
    <lineage>
        <taxon>Eukaryota</taxon>
        <taxon>Metazoa</taxon>
        <taxon>Ecdysozoa</taxon>
        <taxon>Arthropoda</taxon>
        <taxon>Hexapoda</taxon>
        <taxon>Insecta</taxon>
        <taxon>Pterygota</taxon>
        <taxon>Neoptera</taxon>
        <taxon>Endopterygota</taxon>
        <taxon>Diptera</taxon>
        <taxon>Brachycera</taxon>
        <taxon>Muscomorpha</taxon>
        <taxon>Hippoboscoidea</taxon>
        <taxon>Glossinidae</taxon>
        <taxon>Glossina</taxon>
    </lineage>
</organism>
<dbReference type="PROSITE" id="PS00233">
    <property type="entry name" value="CHIT_BIND_RR_1"/>
    <property type="match status" value="1"/>
</dbReference>
<feature type="transmembrane region" description="Helical" evidence="4">
    <location>
        <begin position="44"/>
        <end position="61"/>
    </location>
</feature>
<dbReference type="AlphaFoldDB" id="A0A1B0G3U7"/>
<evidence type="ECO:0000256" key="1">
    <source>
        <dbReference type="ARBA" id="ARBA00022460"/>
    </source>
</evidence>
<dbReference type="PROSITE" id="PS51155">
    <property type="entry name" value="CHIT_BIND_RR_2"/>
    <property type="match status" value="1"/>
</dbReference>
<dbReference type="Proteomes" id="UP000092444">
    <property type="component" value="Unassembled WGS sequence"/>
</dbReference>
<name>A0A1B0G3U7_GLOMM</name>
<dbReference type="InterPro" id="IPR051217">
    <property type="entry name" value="Insect_Cuticle_Struc_Prot"/>
</dbReference>
<evidence type="ECO:0000313" key="6">
    <source>
        <dbReference type="Proteomes" id="UP000092444"/>
    </source>
</evidence>
<dbReference type="GO" id="GO:0031012">
    <property type="term" value="C:extracellular matrix"/>
    <property type="evidence" value="ECO:0007669"/>
    <property type="project" value="TreeGrafter"/>
</dbReference>
<protein>
    <submittedName>
        <fullName evidence="5">Uncharacterized protein</fullName>
    </submittedName>
</protein>